<reference evidence="4 5" key="1">
    <citation type="submission" date="2017-10" db="EMBL/GenBank/DDBJ databases">
        <title>Bacillus sp. nov., a halophilic bacterium isolated from a Yangshapao Lake.</title>
        <authorList>
            <person name="Wang H."/>
        </authorList>
    </citation>
    <scope>NUCLEOTIDE SEQUENCE [LARGE SCALE GENOMIC DNA]</scope>
    <source>
        <strain evidence="4 5">YSP-3</strain>
    </source>
</reference>
<sequence length="156" mass="18480">MTLIDLFMYNWQVREDWFRWCEQLPPEELTKHRNGGMNSILHNLFHVISCEELWVCLMQNKPVPARQMREVKTLVEVKTYSEEIKAKTKVFMSSFEPGRTLERTRRNGETISLSHGKVVRHIITHEVHHIGQISVWARDMGLKPVSTDLVFREYES</sequence>
<gene>
    <name evidence="4" type="ORF">CR205_03535</name>
</gene>
<dbReference type="PANTHER" id="PTHR37302:SF3">
    <property type="entry name" value="DAMAGE-INDUCIBLE PROTEIN DINB"/>
    <property type="match status" value="1"/>
</dbReference>
<evidence type="ECO:0008006" key="6">
    <source>
        <dbReference type="Google" id="ProtNLM"/>
    </source>
</evidence>
<dbReference type="GO" id="GO:0046872">
    <property type="term" value="F:metal ion binding"/>
    <property type="evidence" value="ECO:0007669"/>
    <property type="project" value="UniProtKB-KW"/>
</dbReference>
<accession>A0A2W0HVG6</accession>
<feature type="binding site" evidence="3">
    <location>
        <position position="46"/>
    </location>
    <ligand>
        <name>a divalent metal cation</name>
        <dbReference type="ChEBI" id="CHEBI:60240"/>
    </ligand>
</feature>
<keyword evidence="2 3" id="KW-0479">Metal-binding</keyword>
<evidence type="ECO:0000313" key="5">
    <source>
        <dbReference type="Proteomes" id="UP000248066"/>
    </source>
</evidence>
<dbReference type="SUPFAM" id="SSF109854">
    <property type="entry name" value="DinB/YfiT-like putative metalloenzymes"/>
    <property type="match status" value="1"/>
</dbReference>
<proteinExistence type="inferred from homology"/>
<dbReference type="RefSeq" id="WP_110516995.1">
    <property type="nucleotide sequence ID" value="NZ_PDOF01000001.1"/>
</dbReference>
<protein>
    <recommendedName>
        <fullName evidence="6">Damage-inducible protein DinB</fullName>
    </recommendedName>
</protein>
<dbReference type="InterPro" id="IPR007837">
    <property type="entry name" value="DinB"/>
</dbReference>
<name>A0A2W0HVG6_9BACI</name>
<evidence type="ECO:0000256" key="2">
    <source>
        <dbReference type="ARBA" id="ARBA00022723"/>
    </source>
</evidence>
<feature type="binding site" evidence="3">
    <location>
        <position position="129"/>
    </location>
    <ligand>
        <name>a divalent metal cation</name>
        <dbReference type="ChEBI" id="CHEBI:60240"/>
    </ligand>
</feature>
<comment type="caution">
    <text evidence="4">The sequence shown here is derived from an EMBL/GenBank/DDBJ whole genome shotgun (WGS) entry which is preliminary data.</text>
</comment>
<dbReference type="InterPro" id="IPR034660">
    <property type="entry name" value="DinB/YfiT-like"/>
</dbReference>
<keyword evidence="5" id="KW-1185">Reference proteome</keyword>
<dbReference type="AlphaFoldDB" id="A0A2W0HVG6"/>
<evidence type="ECO:0000313" key="4">
    <source>
        <dbReference type="EMBL" id="PYZ97678.1"/>
    </source>
</evidence>
<dbReference type="EMBL" id="PDOF01000001">
    <property type="protein sequence ID" value="PYZ97678.1"/>
    <property type="molecule type" value="Genomic_DNA"/>
</dbReference>
<evidence type="ECO:0000256" key="3">
    <source>
        <dbReference type="PIRSR" id="PIRSR607837-1"/>
    </source>
</evidence>
<organism evidence="4 5">
    <name type="scientific">Alteribacter lacisalsi</name>
    <dbReference type="NCBI Taxonomy" id="2045244"/>
    <lineage>
        <taxon>Bacteria</taxon>
        <taxon>Bacillati</taxon>
        <taxon>Bacillota</taxon>
        <taxon>Bacilli</taxon>
        <taxon>Bacillales</taxon>
        <taxon>Bacillaceae</taxon>
        <taxon>Alteribacter</taxon>
    </lineage>
</organism>
<feature type="binding site" evidence="3">
    <location>
        <position position="125"/>
    </location>
    <ligand>
        <name>a divalent metal cation</name>
        <dbReference type="ChEBI" id="CHEBI:60240"/>
    </ligand>
</feature>
<dbReference type="Gene3D" id="1.20.120.450">
    <property type="entry name" value="dinb family like domain"/>
    <property type="match status" value="1"/>
</dbReference>
<comment type="similarity">
    <text evidence="1">Belongs to the DinB family.</text>
</comment>
<evidence type="ECO:0000256" key="1">
    <source>
        <dbReference type="ARBA" id="ARBA00008635"/>
    </source>
</evidence>
<dbReference type="PANTHER" id="PTHR37302">
    <property type="entry name" value="SLR1116 PROTEIN"/>
    <property type="match status" value="1"/>
</dbReference>
<dbReference type="Proteomes" id="UP000248066">
    <property type="component" value="Unassembled WGS sequence"/>
</dbReference>
<dbReference type="OrthoDB" id="25666at2"/>
<dbReference type="Pfam" id="PF05163">
    <property type="entry name" value="DinB"/>
    <property type="match status" value="1"/>
</dbReference>